<proteinExistence type="predicted"/>
<evidence type="ECO:0000313" key="1">
    <source>
        <dbReference type="EMBL" id="GJT19112.1"/>
    </source>
</evidence>
<dbReference type="EMBL" id="BQNB010013691">
    <property type="protein sequence ID" value="GJT19112.1"/>
    <property type="molecule type" value="Genomic_DNA"/>
</dbReference>
<sequence length="144" mass="17224">MRMPPFYRRKMNKTTRCRGEKIYLTSSRREEKEKSTDRTHHEDWNKVLNTDFMNSSDVLLQEYAKIHPHDEKRSPQALKSVKRVDCITEEFEKWGNISFKRISYSSSSSSFIHRKIKIEMSDDGIRYEVHKISRLLSMPETPHT</sequence>
<reference evidence="1" key="1">
    <citation type="journal article" date="2022" name="Int. J. Mol. Sci.">
        <title>Draft Genome of Tanacetum Coccineum: Genomic Comparison of Closely Related Tanacetum-Family Plants.</title>
        <authorList>
            <person name="Yamashiro T."/>
            <person name="Shiraishi A."/>
            <person name="Nakayama K."/>
            <person name="Satake H."/>
        </authorList>
    </citation>
    <scope>NUCLEOTIDE SEQUENCE</scope>
</reference>
<reference evidence="1" key="2">
    <citation type="submission" date="2022-01" db="EMBL/GenBank/DDBJ databases">
        <authorList>
            <person name="Yamashiro T."/>
            <person name="Shiraishi A."/>
            <person name="Satake H."/>
            <person name="Nakayama K."/>
        </authorList>
    </citation>
    <scope>NUCLEOTIDE SEQUENCE</scope>
</reference>
<dbReference type="Proteomes" id="UP001151760">
    <property type="component" value="Unassembled WGS sequence"/>
</dbReference>
<evidence type="ECO:0000313" key="2">
    <source>
        <dbReference type="Proteomes" id="UP001151760"/>
    </source>
</evidence>
<accession>A0ABQ5BZ52</accession>
<comment type="caution">
    <text evidence="1">The sequence shown here is derived from an EMBL/GenBank/DDBJ whole genome shotgun (WGS) entry which is preliminary data.</text>
</comment>
<protein>
    <submittedName>
        <fullName evidence="1">Uncharacterized protein</fullName>
    </submittedName>
</protein>
<keyword evidence="2" id="KW-1185">Reference proteome</keyword>
<gene>
    <name evidence="1" type="ORF">Tco_0877818</name>
</gene>
<organism evidence="1 2">
    <name type="scientific">Tanacetum coccineum</name>
    <dbReference type="NCBI Taxonomy" id="301880"/>
    <lineage>
        <taxon>Eukaryota</taxon>
        <taxon>Viridiplantae</taxon>
        <taxon>Streptophyta</taxon>
        <taxon>Embryophyta</taxon>
        <taxon>Tracheophyta</taxon>
        <taxon>Spermatophyta</taxon>
        <taxon>Magnoliopsida</taxon>
        <taxon>eudicotyledons</taxon>
        <taxon>Gunneridae</taxon>
        <taxon>Pentapetalae</taxon>
        <taxon>asterids</taxon>
        <taxon>campanulids</taxon>
        <taxon>Asterales</taxon>
        <taxon>Asteraceae</taxon>
        <taxon>Asteroideae</taxon>
        <taxon>Anthemideae</taxon>
        <taxon>Anthemidinae</taxon>
        <taxon>Tanacetum</taxon>
    </lineage>
</organism>
<name>A0ABQ5BZ52_9ASTR</name>